<gene>
    <name evidence="6" type="ORF">GCM10022254_72130</name>
</gene>
<organism evidence="6 7">
    <name type="scientific">Actinomadura meridiana</name>
    <dbReference type="NCBI Taxonomy" id="559626"/>
    <lineage>
        <taxon>Bacteria</taxon>
        <taxon>Bacillati</taxon>
        <taxon>Actinomycetota</taxon>
        <taxon>Actinomycetes</taxon>
        <taxon>Streptosporangiales</taxon>
        <taxon>Thermomonosporaceae</taxon>
        <taxon>Actinomadura</taxon>
    </lineage>
</organism>
<dbReference type="SUPFAM" id="SSF53335">
    <property type="entry name" value="S-adenosyl-L-methionine-dependent methyltransferases"/>
    <property type="match status" value="1"/>
</dbReference>
<evidence type="ECO:0000256" key="2">
    <source>
        <dbReference type="ARBA" id="ARBA00022603"/>
    </source>
</evidence>
<evidence type="ECO:0000256" key="4">
    <source>
        <dbReference type="ARBA" id="ARBA00047942"/>
    </source>
</evidence>
<sequence length="1715" mass="192770">MTYDSIVNRGDYFSAHYLAEVLPKDLKKKEGLLARWTEAENDGQPTPRTGLRGLKRSYFKDRPTFADALETVREGRDLPKIDEWKKSLHELHGDILRALGFKAEPRVLTVERSDKQYEVAVAHAEPADRPSVIAIECGWAPDVDAALDSSEAGRLLTPVELDHPHMLRTGDKLASWLFAADEPPRYVLILAGGVVILADRLTWGEGRYLAVSLDVALGRSTAATSEIETIAALFSADSLLPPEEGGAEPLAELLSGSRQHAVGVSKELREGLRESVEIIANEVLDRMREQGVRPEEVMEPAAFAKELGRESLRYLYRILFLLYAEARPELGILPTDDEAYVKGYSMARLGDLIVRDLVSEESRRSVHLYESLDLLFHMVNDGRNPRGAGLTLGSDGEGLRFEPLKSDLFDPKKTEFIGKDAIDLDEDDPDSPPIDTRLRNEALYKVLRLLMLAKGKRKERGGFISYAQLGINQLGAVYEGLMSYTGFIAQEELYEVAKNGDPKDGSWMIPASKVDDYEDAVFVRRVDEHGIKTEDRVRYKPGAFVYRLAGRDRQTSASYYTPESLTQVTVQLALRERLDQDGTTTQAREILDWTICEPALGSGAFLNEAINQVAAEYLKRRQAEKNQSLEPDRYAEELQKVKAYIALHNSYGVDLNETAVELAEVSLWLNVMHQGLQAPWFGLHLRRGNSLIGAGRRLYEAHHLKKKAWLTTAPNDHPFRNGPIPDGHIHHFLLPAQGWGAVASEKEAKNLAPEDAKRLADWRKGMLKDPSTKKKQGQKLTQVQRLQGLARRAEYLWDLVSKRLELSEKDISRRIRVWGADDLREPADEVVSREQILKDLTHPGTPFWRLKTLIDTWCALWFWPLDKAALLDGSDDIYDRLKDNVLDSVPPAPIETPDPAPSGFPQTWESASLFGDTPVQTSITQPKPRPTSPRKPTRVDRRPVIPLADLDDWLDFAEATLGSLDNTEGTFGAEEELTLDKLSEFEEQIPGWMVMDSPDRLLARFPWLPTITDPEDGIATQQGFFHWELQFAQIFHKGGFDLQAGNPPWVRPEWDEAGVLAELDPWFKLIEKATADERRQRKTRLVCNTASSGFVVDELAAQAGGSNFVGSVANYQLLRGTRPDLYRAFMIRVWSNIGWRGTAGLLHPDTHFTGEKEKKLRAAAYARLRVHADFVNSGNRFFPPPVNRSSHFGLHVYGTPRRISFAHLSWLFAPSALIDSFEHQGAGALPGIKYGGTWDERPHKSRVIMVDSDVLSEWRNLSGDPVPSEEVRLLYPVSAVEQKAIRILGEVSYRLSARASRITQGYNETIAVSDGLIKWNIHDPNDWAEIILKGPQIGVATPFFKQPPNTGTKGRPQDLTKLNKEALPRSEYARATDRETYRRAQEVWMDSQRYAEYLSSPEEQRRAREVLAKAKGGLPSEVPVSMVEDFLKDKSLRPCSDFFRVFWRRMIPDDTDRSLFPAIYPPGPAHVDAVSSLSMARTKETVLVGGFWSSLPIDYLLRITGTTDLRVSKARSMPTPEPGHPLETALLLRTLRLNCLTQAYADLWGELYSPEWSREQWAVSWPNISALAAVKTDWDTATPLRTEGERRAALVEIDALVAVWLGLSAEQLCAIYRARFPQLFGYESEMWFDANGAKIAANWNSFGSSQTKGDYEQLRNYLRDPGGVLPPEGYEGPFYRADREAEYREAHAVFSERLERGKGEGWTPGGGGSSA</sequence>
<dbReference type="InterPro" id="IPR029063">
    <property type="entry name" value="SAM-dependent_MTases_sf"/>
</dbReference>
<evidence type="ECO:0000256" key="5">
    <source>
        <dbReference type="SAM" id="MobiDB-lite"/>
    </source>
</evidence>
<name>A0ABP8CPF6_9ACTN</name>
<reference evidence="7" key="1">
    <citation type="journal article" date="2019" name="Int. J. Syst. Evol. Microbiol.">
        <title>The Global Catalogue of Microorganisms (GCM) 10K type strain sequencing project: providing services to taxonomists for standard genome sequencing and annotation.</title>
        <authorList>
            <consortium name="The Broad Institute Genomics Platform"/>
            <consortium name="The Broad Institute Genome Sequencing Center for Infectious Disease"/>
            <person name="Wu L."/>
            <person name="Ma J."/>
        </authorList>
    </citation>
    <scope>NUCLEOTIDE SEQUENCE [LARGE SCALE GENOMIC DNA]</scope>
    <source>
        <strain evidence="7">JCM 17440</strain>
    </source>
</reference>
<dbReference type="InterPro" id="IPR050953">
    <property type="entry name" value="N4_N6_ade-DNA_methylase"/>
</dbReference>
<feature type="region of interest" description="Disordered" evidence="5">
    <location>
        <begin position="889"/>
        <end position="940"/>
    </location>
</feature>
<keyword evidence="3" id="KW-0808">Transferase</keyword>
<proteinExistence type="predicted"/>
<evidence type="ECO:0000256" key="1">
    <source>
        <dbReference type="ARBA" id="ARBA00011900"/>
    </source>
</evidence>
<dbReference type="PANTHER" id="PTHR33841:SF1">
    <property type="entry name" value="DNA METHYLTRANSFERASE A"/>
    <property type="match status" value="1"/>
</dbReference>
<feature type="compositionally biased region" description="Pro residues" evidence="5">
    <location>
        <begin position="890"/>
        <end position="902"/>
    </location>
</feature>
<dbReference type="PANTHER" id="PTHR33841">
    <property type="entry name" value="DNA METHYLTRANSFERASE YEEA-RELATED"/>
    <property type="match status" value="1"/>
</dbReference>
<accession>A0ABP8CPF6</accession>
<evidence type="ECO:0000313" key="6">
    <source>
        <dbReference type="EMBL" id="GAA4241801.1"/>
    </source>
</evidence>
<keyword evidence="7" id="KW-1185">Reference proteome</keyword>
<comment type="catalytic activity">
    <reaction evidence="4">
        <text>a 2'-deoxyadenosine in DNA + S-adenosyl-L-methionine = an N(6)-methyl-2'-deoxyadenosine in DNA + S-adenosyl-L-homocysteine + H(+)</text>
        <dbReference type="Rhea" id="RHEA:15197"/>
        <dbReference type="Rhea" id="RHEA-COMP:12418"/>
        <dbReference type="Rhea" id="RHEA-COMP:12419"/>
        <dbReference type="ChEBI" id="CHEBI:15378"/>
        <dbReference type="ChEBI" id="CHEBI:57856"/>
        <dbReference type="ChEBI" id="CHEBI:59789"/>
        <dbReference type="ChEBI" id="CHEBI:90615"/>
        <dbReference type="ChEBI" id="CHEBI:90616"/>
        <dbReference type="EC" id="2.1.1.72"/>
    </reaction>
</comment>
<evidence type="ECO:0000256" key="3">
    <source>
        <dbReference type="ARBA" id="ARBA00022679"/>
    </source>
</evidence>
<dbReference type="EMBL" id="BAABAS010000029">
    <property type="protein sequence ID" value="GAA4241801.1"/>
    <property type="molecule type" value="Genomic_DNA"/>
</dbReference>
<dbReference type="EC" id="2.1.1.72" evidence="1"/>
<comment type="caution">
    <text evidence="6">The sequence shown here is derived from an EMBL/GenBank/DDBJ whole genome shotgun (WGS) entry which is preliminary data.</text>
</comment>
<dbReference type="Gene3D" id="3.40.50.150">
    <property type="entry name" value="Vaccinia Virus protein VP39"/>
    <property type="match status" value="2"/>
</dbReference>
<protein>
    <recommendedName>
        <fullName evidence="1">site-specific DNA-methyltransferase (adenine-specific)</fullName>
        <ecNumber evidence="1">2.1.1.72</ecNumber>
    </recommendedName>
</protein>
<dbReference type="RefSeq" id="WP_344906949.1">
    <property type="nucleotide sequence ID" value="NZ_BAABAS010000029.1"/>
</dbReference>
<dbReference type="Proteomes" id="UP001501710">
    <property type="component" value="Unassembled WGS sequence"/>
</dbReference>
<evidence type="ECO:0000313" key="7">
    <source>
        <dbReference type="Proteomes" id="UP001501710"/>
    </source>
</evidence>
<keyword evidence="2" id="KW-0489">Methyltransferase</keyword>